<keyword evidence="4" id="KW-1133">Transmembrane helix</keyword>
<proteinExistence type="predicted"/>
<evidence type="ECO:0000256" key="1">
    <source>
        <dbReference type="ARBA" id="ARBA00022723"/>
    </source>
</evidence>
<gene>
    <name evidence="6" type="ORF">D9611_008024</name>
</gene>
<keyword evidence="1" id="KW-0479">Metal-binding</keyword>
<reference evidence="6 7" key="1">
    <citation type="journal article" date="2020" name="ISME J.">
        <title>Uncovering the hidden diversity of litter-decomposition mechanisms in mushroom-forming fungi.</title>
        <authorList>
            <person name="Floudas D."/>
            <person name="Bentzer J."/>
            <person name="Ahren D."/>
            <person name="Johansson T."/>
            <person name="Persson P."/>
            <person name="Tunlid A."/>
        </authorList>
    </citation>
    <scope>NUCLEOTIDE SEQUENCE [LARGE SCALE GENOMIC DNA]</scope>
    <source>
        <strain evidence="6 7">CBS 175.51</strain>
    </source>
</reference>
<dbReference type="InterPro" id="IPR050987">
    <property type="entry name" value="AtrR-like"/>
</dbReference>
<name>A0A8H5BZE4_9AGAR</name>
<feature type="transmembrane region" description="Helical" evidence="4">
    <location>
        <begin position="591"/>
        <end position="611"/>
    </location>
</feature>
<dbReference type="InterPro" id="IPR036864">
    <property type="entry name" value="Zn2-C6_fun-type_DNA-bd_sf"/>
</dbReference>
<keyword evidence="4" id="KW-0812">Transmembrane</keyword>
<evidence type="ECO:0000313" key="7">
    <source>
        <dbReference type="Proteomes" id="UP000541558"/>
    </source>
</evidence>
<feature type="region of interest" description="Disordered" evidence="3">
    <location>
        <begin position="126"/>
        <end position="149"/>
    </location>
</feature>
<dbReference type="PROSITE" id="PS00463">
    <property type="entry name" value="ZN2_CY6_FUNGAL_1"/>
    <property type="match status" value="1"/>
</dbReference>
<dbReference type="GO" id="GO:0006351">
    <property type="term" value="P:DNA-templated transcription"/>
    <property type="evidence" value="ECO:0007669"/>
    <property type="project" value="InterPro"/>
</dbReference>
<dbReference type="SMART" id="SM00906">
    <property type="entry name" value="Fungal_trans"/>
    <property type="match status" value="1"/>
</dbReference>
<dbReference type="InterPro" id="IPR001138">
    <property type="entry name" value="Zn2Cys6_DnaBD"/>
</dbReference>
<dbReference type="GO" id="GO:0008270">
    <property type="term" value="F:zinc ion binding"/>
    <property type="evidence" value="ECO:0007669"/>
    <property type="project" value="InterPro"/>
</dbReference>
<dbReference type="Pfam" id="PF04082">
    <property type="entry name" value="Fungal_trans"/>
    <property type="match status" value="1"/>
</dbReference>
<dbReference type="Gene3D" id="4.10.240.10">
    <property type="entry name" value="Zn(2)-C6 fungal-type DNA-binding domain"/>
    <property type="match status" value="1"/>
</dbReference>
<dbReference type="InterPro" id="IPR007219">
    <property type="entry name" value="XnlR_reg_dom"/>
</dbReference>
<feature type="domain" description="Zn(2)-C6 fungal-type" evidence="5">
    <location>
        <begin position="19"/>
        <end position="52"/>
    </location>
</feature>
<dbReference type="GO" id="GO:0003677">
    <property type="term" value="F:DNA binding"/>
    <property type="evidence" value="ECO:0007669"/>
    <property type="project" value="InterPro"/>
</dbReference>
<organism evidence="6 7">
    <name type="scientific">Ephemerocybe angulata</name>
    <dbReference type="NCBI Taxonomy" id="980116"/>
    <lineage>
        <taxon>Eukaryota</taxon>
        <taxon>Fungi</taxon>
        <taxon>Dikarya</taxon>
        <taxon>Basidiomycota</taxon>
        <taxon>Agaricomycotina</taxon>
        <taxon>Agaricomycetes</taxon>
        <taxon>Agaricomycetidae</taxon>
        <taxon>Agaricales</taxon>
        <taxon>Agaricineae</taxon>
        <taxon>Psathyrellaceae</taxon>
        <taxon>Ephemerocybe</taxon>
    </lineage>
</organism>
<dbReference type="GO" id="GO:0000981">
    <property type="term" value="F:DNA-binding transcription factor activity, RNA polymerase II-specific"/>
    <property type="evidence" value="ECO:0007669"/>
    <property type="project" value="InterPro"/>
</dbReference>
<dbReference type="PANTHER" id="PTHR46910">
    <property type="entry name" value="TRANSCRIPTION FACTOR PDR1"/>
    <property type="match status" value="1"/>
</dbReference>
<dbReference type="Pfam" id="PF00172">
    <property type="entry name" value="Zn_clus"/>
    <property type="match status" value="1"/>
</dbReference>
<sequence length="830" mass="93296">MSPSGTESAPMKKPRLRGACDICRQRKIKCDASKMPGNRCSRCIAYGAQCTHFRMSKNSFGSMGRVIPAHVLKTLNTDDAAILMSPLLDDVLSSTYQPPTNHLLLHETMSSLAQYARVLESALGFERPTSSSPGELDLRQSSQSDSPDTFLDDAVKKEEDDLAALSERFRRNIMLDSLTIVKSALDLNLRAPELDMEDLVKNKRPQYWTRRPWEIQREDVHRPYVFPEPHLLRDLVEEYFANSNIMLPLLHRPTFERGLRNGFHFVNDDFGGCVLAVCAIGSLYSRDPRVLLEGSGSEQSCGFKYFCQLRLVKDTFLRTPSLYDLQMHVVRASLSGSSAMTLLIKSDNPQLAAIFLRGSSDKMEKCWYIIGVSLRIAQGMGFHRKQKNGPEKITVEGELRKRVFFCLLLCEQFIGIVLGRLPMIMSADYDVDYPVECDDEFWENDDPELAFKQPASRPSTITFFNQTLDLFAIYDDAQEAFFSVRKLPPPKGVTLEDWNERCLKKLDSALNKWVNAIPEHLRWNPDAPHSVFFDQSAALLSGFYWVQTLIHRPFIASKINTPLCFASMAICTNAARAYIRTMDIQSKKGILLPYSGIGLYLSGVILLVNMWRGRQAGIILDEQGERDIVYKCVKILRTYDRGWHWPGRFSDILCSLLASDGNPDIQVSKPPADTPTTENGGTTTASAFPMYVSELSRWPYQMPPPPPSATNTLATENPIATFTQDYTTHSGQFPTSNQTNLNPYQTSSPFNIPGLQVNDPAFTVPAFIFIEDTSTSMIFDQMDAVAGVPEDFDWSQWGTYLANVEALGMETRTNNLQSESGGDSGGFGFY</sequence>
<evidence type="ECO:0000256" key="2">
    <source>
        <dbReference type="ARBA" id="ARBA00023242"/>
    </source>
</evidence>
<evidence type="ECO:0000259" key="5">
    <source>
        <dbReference type="PROSITE" id="PS50048"/>
    </source>
</evidence>
<feature type="compositionally biased region" description="Polar residues" evidence="3">
    <location>
        <begin position="128"/>
        <end position="147"/>
    </location>
</feature>
<protein>
    <recommendedName>
        <fullName evidence="5">Zn(2)-C6 fungal-type domain-containing protein</fullName>
    </recommendedName>
</protein>
<dbReference type="CDD" id="cd00067">
    <property type="entry name" value="GAL4"/>
    <property type="match status" value="1"/>
</dbReference>
<dbReference type="Proteomes" id="UP000541558">
    <property type="component" value="Unassembled WGS sequence"/>
</dbReference>
<dbReference type="SMART" id="SM00066">
    <property type="entry name" value="GAL4"/>
    <property type="match status" value="1"/>
</dbReference>
<evidence type="ECO:0000256" key="4">
    <source>
        <dbReference type="SAM" id="Phobius"/>
    </source>
</evidence>
<evidence type="ECO:0000256" key="3">
    <source>
        <dbReference type="SAM" id="MobiDB-lite"/>
    </source>
</evidence>
<comment type="caution">
    <text evidence="6">The sequence shown here is derived from an EMBL/GenBank/DDBJ whole genome shotgun (WGS) entry which is preliminary data.</text>
</comment>
<dbReference type="OrthoDB" id="4456959at2759"/>
<dbReference type="AlphaFoldDB" id="A0A8H5BZE4"/>
<keyword evidence="4" id="KW-0472">Membrane</keyword>
<dbReference type="PROSITE" id="PS50048">
    <property type="entry name" value="ZN2_CY6_FUNGAL_2"/>
    <property type="match status" value="1"/>
</dbReference>
<dbReference type="CDD" id="cd12148">
    <property type="entry name" value="fungal_TF_MHR"/>
    <property type="match status" value="1"/>
</dbReference>
<keyword evidence="2" id="KW-0539">Nucleus</keyword>
<dbReference type="PANTHER" id="PTHR46910:SF38">
    <property type="entry name" value="ZN(2)-C6 FUNGAL-TYPE DOMAIN-CONTAINING PROTEIN"/>
    <property type="match status" value="1"/>
</dbReference>
<dbReference type="EMBL" id="JAACJK010000111">
    <property type="protein sequence ID" value="KAF5332091.1"/>
    <property type="molecule type" value="Genomic_DNA"/>
</dbReference>
<keyword evidence="7" id="KW-1185">Reference proteome</keyword>
<dbReference type="SUPFAM" id="SSF57701">
    <property type="entry name" value="Zn2/Cys6 DNA-binding domain"/>
    <property type="match status" value="1"/>
</dbReference>
<accession>A0A8H5BZE4</accession>
<evidence type="ECO:0000313" key="6">
    <source>
        <dbReference type="EMBL" id="KAF5332091.1"/>
    </source>
</evidence>